<evidence type="ECO:0000313" key="11">
    <source>
        <dbReference type="Proteomes" id="UP000017090"/>
    </source>
</evidence>
<evidence type="ECO:0000256" key="6">
    <source>
        <dbReference type="ARBA" id="ARBA00022970"/>
    </source>
</evidence>
<keyword evidence="11" id="KW-1185">Reference proteome</keyword>
<dbReference type="PATRIC" id="fig|1111454.3.peg.783"/>
<feature type="transmembrane region" description="Helical" evidence="9">
    <location>
        <begin position="237"/>
        <end position="257"/>
    </location>
</feature>
<evidence type="ECO:0000256" key="8">
    <source>
        <dbReference type="ARBA" id="ARBA00023136"/>
    </source>
</evidence>
<feature type="transmembrane region" description="Helical" evidence="9">
    <location>
        <begin position="205"/>
        <end position="225"/>
    </location>
</feature>
<keyword evidence="6 9" id="KW-0029">Amino-acid transport</keyword>
<dbReference type="OrthoDB" id="9783920at2"/>
<reference evidence="10 11" key="1">
    <citation type="submission" date="2013-09" db="EMBL/GenBank/DDBJ databases">
        <authorList>
            <person name="Durkin A.S."/>
            <person name="Haft D.R."/>
            <person name="McCorrison J."/>
            <person name="Torralba M."/>
            <person name="Gillis M."/>
            <person name="Haft D.H."/>
            <person name="Methe B."/>
            <person name="Sutton G."/>
            <person name="Nelson K.E."/>
        </authorList>
    </citation>
    <scope>NUCLEOTIDE SEQUENCE [LARGE SCALE GENOMIC DNA]</scope>
    <source>
        <strain evidence="10 11">BV3C16-1</strain>
    </source>
</reference>
<proteinExistence type="inferred from homology"/>
<dbReference type="GO" id="GO:0005886">
    <property type="term" value="C:plasma membrane"/>
    <property type="evidence" value="ECO:0007669"/>
    <property type="project" value="UniProtKB-SubCell"/>
</dbReference>
<evidence type="ECO:0000256" key="3">
    <source>
        <dbReference type="ARBA" id="ARBA00022448"/>
    </source>
</evidence>
<evidence type="ECO:0000313" key="10">
    <source>
        <dbReference type="EMBL" id="ERT60733.1"/>
    </source>
</evidence>
<dbReference type="GO" id="GO:0015818">
    <property type="term" value="P:isoleucine transport"/>
    <property type="evidence" value="ECO:0007669"/>
    <property type="project" value="TreeGrafter"/>
</dbReference>
<gene>
    <name evidence="10" type="primary">brnQ_1</name>
    <name evidence="10" type="ORF">HMPREF1250_0208</name>
</gene>
<dbReference type="GO" id="GO:0015188">
    <property type="term" value="F:L-isoleucine transmembrane transporter activity"/>
    <property type="evidence" value="ECO:0007669"/>
    <property type="project" value="TreeGrafter"/>
</dbReference>
<feature type="transmembrane region" description="Helical" evidence="9">
    <location>
        <begin position="154"/>
        <end position="172"/>
    </location>
</feature>
<sequence>MGETTKSKNFFIPLGLMLFALFFGAGNLIFPASMGQHAGTNVWYAVLGFVFTGVGLPLAGVLAMGYSGCRNLEELAGRVHPVFGVCFTVISYMAIGPCFATPRTGSVSYEIAVRPFLENGGNDMIMTGFLVIFFVISYWLSATPSKLVDRIGKILTPALLITILILIAKSFITPLGVPQSPTDAYATAGTAWVTGFLEGYNTMDAIASLVFSVLVIEFIVADGVTSTMGITKEVFKSGVVAVGCLAFVYIFISKLGAESVTQMGILETGAPVLSNSAQILLGYGGAIILAIIVLLACLSTSIGLITSCATYFQLILGHFGYKTYVAIFSVFSFGVAMFGLKTIIVAAIPVLMFVYPIVVVLIILTFLHKSFGGRQCVYAWTVGLTMMPALINGTQTAKISLGGIDTFFNTMVPLHSLGMGWVLFALAGFIIGLVWKGVSSSKESPAA</sequence>
<dbReference type="Pfam" id="PF05525">
    <property type="entry name" value="Branch_AA_trans"/>
    <property type="match status" value="1"/>
</dbReference>
<dbReference type="eggNOG" id="COG1114">
    <property type="taxonomic scope" value="Bacteria"/>
</dbReference>
<comment type="caution">
    <text evidence="10">The sequence shown here is derived from an EMBL/GenBank/DDBJ whole genome shotgun (WGS) entry which is preliminary data.</text>
</comment>
<feature type="transmembrane region" description="Helical" evidence="9">
    <location>
        <begin position="12"/>
        <end position="30"/>
    </location>
</feature>
<dbReference type="PANTHER" id="PTHR30588:SF0">
    <property type="entry name" value="BRANCHED-CHAIN AMINO ACID PERMEASE BRNQ"/>
    <property type="match status" value="1"/>
</dbReference>
<comment type="similarity">
    <text evidence="2 9">Belongs to the branched chain amino acid transporter family.</text>
</comment>
<evidence type="ECO:0000256" key="4">
    <source>
        <dbReference type="ARBA" id="ARBA00022475"/>
    </source>
</evidence>
<keyword evidence="5 9" id="KW-0812">Transmembrane</keyword>
<protein>
    <recommendedName>
        <fullName evidence="9">Branched-chain amino acid transport system carrier protein</fullName>
    </recommendedName>
</protein>
<dbReference type="GO" id="GO:0015820">
    <property type="term" value="P:L-leucine transport"/>
    <property type="evidence" value="ECO:0007669"/>
    <property type="project" value="TreeGrafter"/>
</dbReference>
<comment type="function">
    <text evidence="9">Component of the transport system for branched-chain amino acids.</text>
</comment>
<dbReference type="GO" id="GO:0005304">
    <property type="term" value="F:L-valine transmembrane transporter activity"/>
    <property type="evidence" value="ECO:0007669"/>
    <property type="project" value="TreeGrafter"/>
</dbReference>
<evidence type="ECO:0000256" key="1">
    <source>
        <dbReference type="ARBA" id="ARBA00004651"/>
    </source>
</evidence>
<organism evidence="10 11">
    <name type="scientific">Megasphaera vaginalis</name>
    <name type="common">ex Srinivasan et al. 2021</name>
    <dbReference type="NCBI Taxonomy" id="1111454"/>
    <lineage>
        <taxon>Bacteria</taxon>
        <taxon>Bacillati</taxon>
        <taxon>Bacillota</taxon>
        <taxon>Negativicutes</taxon>
        <taxon>Veillonellales</taxon>
        <taxon>Veillonellaceae</taxon>
        <taxon>Megasphaera</taxon>
    </lineage>
</organism>
<dbReference type="PANTHER" id="PTHR30588">
    <property type="entry name" value="BRANCHED-CHAIN AMINO ACID TRANSPORT SYSTEM 2 CARRIER PROTEIN"/>
    <property type="match status" value="1"/>
</dbReference>
<dbReference type="STRING" id="1111454.HMPREF1250_0208"/>
<evidence type="ECO:0000256" key="9">
    <source>
        <dbReference type="RuleBase" id="RU362122"/>
    </source>
</evidence>
<keyword evidence="4" id="KW-1003">Cell membrane</keyword>
<dbReference type="NCBIfam" id="TIGR00796">
    <property type="entry name" value="livcs"/>
    <property type="match status" value="1"/>
</dbReference>
<comment type="subcellular location">
    <subcellularLocation>
        <location evidence="1 9">Cell membrane</location>
        <topology evidence="1 9">Multi-pass membrane protein</topology>
    </subcellularLocation>
</comment>
<feature type="transmembrane region" description="Helical" evidence="9">
    <location>
        <begin position="376"/>
        <end position="394"/>
    </location>
</feature>
<keyword evidence="8 9" id="KW-0472">Membrane</keyword>
<dbReference type="AlphaFoldDB" id="U7UQJ7"/>
<keyword evidence="3 9" id="KW-0813">Transport</keyword>
<dbReference type="Proteomes" id="UP000017090">
    <property type="component" value="Unassembled WGS sequence"/>
</dbReference>
<dbReference type="RefSeq" id="WP_023053277.1">
    <property type="nucleotide sequence ID" value="NZ_AWXA01000016.1"/>
</dbReference>
<evidence type="ECO:0000256" key="5">
    <source>
        <dbReference type="ARBA" id="ARBA00022692"/>
    </source>
</evidence>
<name>U7UQJ7_9FIRM</name>
<feature type="transmembrane region" description="Helical" evidence="9">
    <location>
        <begin position="124"/>
        <end position="142"/>
    </location>
</feature>
<feature type="transmembrane region" description="Helical" evidence="9">
    <location>
        <begin position="319"/>
        <end position="338"/>
    </location>
</feature>
<dbReference type="GO" id="GO:0015190">
    <property type="term" value="F:L-leucine transmembrane transporter activity"/>
    <property type="evidence" value="ECO:0007669"/>
    <property type="project" value="TreeGrafter"/>
</dbReference>
<feature type="transmembrane region" description="Helical" evidence="9">
    <location>
        <begin position="344"/>
        <end position="364"/>
    </location>
</feature>
<feature type="transmembrane region" description="Helical" evidence="9">
    <location>
        <begin position="414"/>
        <end position="435"/>
    </location>
</feature>
<evidence type="ECO:0000256" key="7">
    <source>
        <dbReference type="ARBA" id="ARBA00022989"/>
    </source>
</evidence>
<feature type="transmembrane region" description="Helical" evidence="9">
    <location>
        <begin position="75"/>
        <end position="95"/>
    </location>
</feature>
<dbReference type="InterPro" id="IPR004685">
    <property type="entry name" value="Brnchd-chn_aa_trnsp_Livcs"/>
</dbReference>
<dbReference type="EMBL" id="AWXA01000016">
    <property type="protein sequence ID" value="ERT60733.1"/>
    <property type="molecule type" value="Genomic_DNA"/>
</dbReference>
<feature type="transmembrane region" description="Helical" evidence="9">
    <location>
        <begin position="42"/>
        <end position="63"/>
    </location>
</feature>
<evidence type="ECO:0000256" key="2">
    <source>
        <dbReference type="ARBA" id="ARBA00008540"/>
    </source>
</evidence>
<feature type="transmembrane region" description="Helical" evidence="9">
    <location>
        <begin position="277"/>
        <end position="298"/>
    </location>
</feature>
<keyword evidence="7 9" id="KW-1133">Transmembrane helix</keyword>
<accession>U7UQJ7</accession>